<dbReference type="OrthoDB" id="8277672at2"/>
<comment type="subcellular location">
    <subcellularLocation>
        <location evidence="1">Cytoplasm</location>
    </subcellularLocation>
</comment>
<reference evidence="7" key="1">
    <citation type="submission" date="2015-07" db="EMBL/GenBank/DDBJ databases">
        <title>Whole genome sequence of an Ensifer adhaerens strain isolated from a cave pool in the Wind Cave National Park.</title>
        <authorList>
            <person name="Eng W.W.H."/>
            <person name="Gan H.M."/>
            <person name="Barton H.A."/>
            <person name="Savka M.A."/>
        </authorList>
    </citation>
    <scope>NUCLEOTIDE SEQUENCE [LARGE SCALE GENOMIC DNA]</scope>
    <source>
        <strain evidence="7">SD006</strain>
    </source>
</reference>
<dbReference type="Pfam" id="PF02631">
    <property type="entry name" value="RecX_HTH2"/>
    <property type="match status" value="1"/>
</dbReference>
<proteinExistence type="inferred from homology"/>
<dbReference type="InterPro" id="IPR053924">
    <property type="entry name" value="RecX_HTH_2nd"/>
</dbReference>
<evidence type="ECO:0000313" key="6">
    <source>
        <dbReference type="EMBL" id="KOF15249.1"/>
    </source>
</evidence>
<evidence type="ECO:0000313" key="7">
    <source>
        <dbReference type="Proteomes" id="UP000037425"/>
    </source>
</evidence>
<dbReference type="AlphaFoldDB" id="A0A0L8BL34"/>
<sequence>MLSWARNSAVYRLERQMMTEKQLFDAITRKARQKFEDISQEQLKAVAEFAVKFAYDLNALNDADYAQISTQSAVRSGKSKRAIAQKLSAKGIDRETAAVALEETDDLFAAVVFARKRGFGPFRRGELDDKRKAKELSAFARNGFGFDIGRKVFDMSLGQAESVLRKDAVT</sequence>
<gene>
    <name evidence="6" type="ORF">AC244_24110</name>
</gene>
<accession>A0A0L8BL34</accession>
<dbReference type="EMBL" id="LGAP01000021">
    <property type="protein sequence ID" value="KOF15249.1"/>
    <property type="molecule type" value="Genomic_DNA"/>
</dbReference>
<feature type="domain" description="RecX second three-helical" evidence="5">
    <location>
        <begin position="61"/>
        <end position="101"/>
    </location>
</feature>
<evidence type="ECO:0000256" key="4">
    <source>
        <dbReference type="ARBA" id="ARBA00022490"/>
    </source>
</evidence>
<comment type="similarity">
    <text evidence="2">Belongs to the RecX family.</text>
</comment>
<dbReference type="Gene3D" id="1.10.10.10">
    <property type="entry name" value="Winged helix-like DNA-binding domain superfamily/Winged helix DNA-binding domain"/>
    <property type="match status" value="1"/>
</dbReference>
<name>A0A0L8BL34_ENSAD</name>
<dbReference type="InterPro" id="IPR036388">
    <property type="entry name" value="WH-like_DNA-bd_sf"/>
</dbReference>
<dbReference type="NCBIfam" id="NF001060">
    <property type="entry name" value="PRK00117.4-4"/>
    <property type="match status" value="1"/>
</dbReference>
<comment type="caution">
    <text evidence="6">The sequence shown here is derived from an EMBL/GenBank/DDBJ whole genome shotgun (WGS) entry which is preliminary data.</text>
</comment>
<protein>
    <recommendedName>
        <fullName evidence="3">Regulatory protein RecX</fullName>
    </recommendedName>
</protein>
<organism evidence="6 7">
    <name type="scientific">Ensifer adhaerens</name>
    <name type="common">Sinorhizobium morelense</name>
    <dbReference type="NCBI Taxonomy" id="106592"/>
    <lineage>
        <taxon>Bacteria</taxon>
        <taxon>Pseudomonadati</taxon>
        <taxon>Pseudomonadota</taxon>
        <taxon>Alphaproteobacteria</taxon>
        <taxon>Hyphomicrobiales</taxon>
        <taxon>Rhizobiaceae</taxon>
        <taxon>Sinorhizobium/Ensifer group</taxon>
        <taxon>Ensifer</taxon>
    </lineage>
</organism>
<dbReference type="Proteomes" id="UP000037425">
    <property type="component" value="Unassembled WGS sequence"/>
</dbReference>
<dbReference type="PATRIC" id="fig|106592.7.peg.3554"/>
<dbReference type="GO" id="GO:0005737">
    <property type="term" value="C:cytoplasm"/>
    <property type="evidence" value="ECO:0007669"/>
    <property type="project" value="UniProtKB-SubCell"/>
</dbReference>
<keyword evidence="4" id="KW-0963">Cytoplasm</keyword>
<evidence type="ECO:0000256" key="3">
    <source>
        <dbReference type="ARBA" id="ARBA00018111"/>
    </source>
</evidence>
<evidence type="ECO:0000259" key="5">
    <source>
        <dbReference type="Pfam" id="PF02631"/>
    </source>
</evidence>
<evidence type="ECO:0000256" key="2">
    <source>
        <dbReference type="ARBA" id="ARBA00009695"/>
    </source>
</evidence>
<evidence type="ECO:0000256" key="1">
    <source>
        <dbReference type="ARBA" id="ARBA00004496"/>
    </source>
</evidence>